<dbReference type="KEGG" id="pxi:J5O05_09030"/>
<protein>
    <recommendedName>
        <fullName evidence="1">Ubiquinone biosynthesis accessory factor UbiJ</fullName>
    </recommendedName>
</protein>
<proteinExistence type="inferred from homology"/>
<keyword evidence="1" id="KW-0963">Cytoplasm</keyword>
<evidence type="ECO:0000256" key="2">
    <source>
        <dbReference type="SAM" id="Coils"/>
    </source>
</evidence>
<dbReference type="Pfam" id="PF02036">
    <property type="entry name" value="SCP2"/>
    <property type="match status" value="1"/>
</dbReference>
<dbReference type="GO" id="GO:0005737">
    <property type="term" value="C:cytoplasm"/>
    <property type="evidence" value="ECO:0007669"/>
    <property type="project" value="UniProtKB-SubCell"/>
</dbReference>
<dbReference type="PANTHER" id="PTHR38693">
    <property type="entry name" value="UBIQUINONE BIOSYNTHESIS PROTEIN UBIJ"/>
    <property type="match status" value="1"/>
</dbReference>
<dbReference type="InterPro" id="IPR038989">
    <property type="entry name" value="UbiJ"/>
</dbReference>
<comment type="subcellular location">
    <subcellularLocation>
        <location evidence="1">Cytoplasm</location>
    </subcellularLocation>
</comment>
<comment type="similarity">
    <text evidence="1">Belongs to the UbiJ family.</text>
</comment>
<organism evidence="4 5">
    <name type="scientific">Pseudoalteromonas xiamenensis</name>
    <dbReference type="NCBI Taxonomy" id="882626"/>
    <lineage>
        <taxon>Bacteria</taxon>
        <taxon>Pseudomonadati</taxon>
        <taxon>Pseudomonadota</taxon>
        <taxon>Gammaproteobacteria</taxon>
        <taxon>Alteromonadales</taxon>
        <taxon>Pseudoalteromonadaceae</taxon>
        <taxon>Pseudoalteromonas</taxon>
    </lineage>
</organism>
<evidence type="ECO:0000259" key="3">
    <source>
        <dbReference type="Pfam" id="PF02036"/>
    </source>
</evidence>
<keyword evidence="5" id="KW-1185">Reference proteome</keyword>
<gene>
    <name evidence="1" type="primary">ubiJ</name>
    <name evidence="4" type="ORF">J5O05_09030</name>
</gene>
<comment type="pathway">
    <text evidence="1">Cofactor biosynthesis; ubiquinone biosynthesis.</text>
</comment>
<sequence>MLPTFFGAVAERALNQILKLSPTIGEQLNAVKHRVLVVHIRDWQQQIGLVYTGTQFHVFMGIEDKGDCWVSADFNTLTRLQDPSLLTQLIRQNELDLDGDIHLAQAFSKAFSNMDIDWAEHFSNYLGDAPAQQLFDFMVNTKNQGQKHAGSLRQILTQLCQDELKVTIHPLELVQFTEHTRQLKQQVDSLEQRINALLSTKE</sequence>
<reference evidence="4" key="1">
    <citation type="submission" date="2021-03" db="EMBL/GenBank/DDBJ databases">
        <title>Complete Genome of Pseudoalteromonas xiamenensis STKMTI.2, a new potential marine bacterium producing anti-Vibrio compounds.</title>
        <authorList>
            <person name="Handayani D.P."/>
            <person name="Isnansetyo A."/>
            <person name="Istiqomah I."/>
            <person name="Jumina J."/>
        </authorList>
    </citation>
    <scope>NUCLEOTIDE SEQUENCE</scope>
    <source>
        <strain evidence="4">STKMTI.2</strain>
    </source>
</reference>
<dbReference type="RefSeq" id="WP_208841790.1">
    <property type="nucleotide sequence ID" value="NZ_CP072133.1"/>
</dbReference>
<evidence type="ECO:0000313" key="5">
    <source>
        <dbReference type="Proteomes" id="UP000664904"/>
    </source>
</evidence>
<dbReference type="Proteomes" id="UP000664904">
    <property type="component" value="Chromosome"/>
</dbReference>
<dbReference type="AlphaFoldDB" id="A0A975HJS1"/>
<dbReference type="GO" id="GO:0006744">
    <property type="term" value="P:ubiquinone biosynthetic process"/>
    <property type="evidence" value="ECO:0007669"/>
    <property type="project" value="UniProtKB-UniRule"/>
</dbReference>
<dbReference type="EMBL" id="CP072133">
    <property type="protein sequence ID" value="QTH70194.1"/>
    <property type="molecule type" value="Genomic_DNA"/>
</dbReference>
<keyword evidence="2" id="KW-0175">Coiled coil</keyword>
<feature type="domain" description="SCP2" evidence="3">
    <location>
        <begin position="14"/>
        <end position="111"/>
    </location>
</feature>
<dbReference type="InterPro" id="IPR003033">
    <property type="entry name" value="SCP2_sterol-bd_dom"/>
</dbReference>
<name>A0A975HJS1_9GAMM</name>
<evidence type="ECO:0000313" key="4">
    <source>
        <dbReference type="EMBL" id="QTH70194.1"/>
    </source>
</evidence>
<dbReference type="InterPro" id="IPR036527">
    <property type="entry name" value="SCP2_sterol-bd_dom_sf"/>
</dbReference>
<feature type="coiled-coil region" evidence="2">
    <location>
        <begin position="173"/>
        <end position="200"/>
    </location>
</feature>
<keyword evidence="1" id="KW-0831">Ubiquinone biosynthesis</keyword>
<dbReference type="HAMAP" id="MF_02215">
    <property type="entry name" value="UbiJ"/>
    <property type="match status" value="1"/>
</dbReference>
<comment type="function">
    <text evidence="1">Required for ubiquinone (coenzyme Q) biosynthesis. Binds hydrophobic ubiquinone biosynthetic intermediates via its SCP2 domain and is essential for the stability of the Ubi complex. May constitute a docking platform where Ubi enzymes assemble and access their SCP2-bound polyprenyl substrates.</text>
</comment>
<dbReference type="PANTHER" id="PTHR38693:SF1">
    <property type="entry name" value="UBIQUINONE BIOSYNTHESIS ACCESSORY FACTOR UBIJ"/>
    <property type="match status" value="1"/>
</dbReference>
<accession>A0A975HJS1</accession>
<dbReference type="SUPFAM" id="SSF55718">
    <property type="entry name" value="SCP-like"/>
    <property type="match status" value="1"/>
</dbReference>
<evidence type="ECO:0000256" key="1">
    <source>
        <dbReference type="HAMAP-Rule" id="MF_02215"/>
    </source>
</evidence>